<dbReference type="PROSITE" id="PS50977">
    <property type="entry name" value="HTH_TETR_2"/>
    <property type="match status" value="1"/>
</dbReference>
<protein>
    <submittedName>
        <fullName evidence="6">TetR family transcriptional regulator</fullName>
    </submittedName>
</protein>
<proteinExistence type="predicted"/>
<sequence length="216" mass="22472">MTEQDAATGPARTTYRHGDLRRALLEAGIALARDGGPDAVILREATRRAGVVPNAAYRHFANRQDLLDAVRSAALAELALAIEHEMAAPGMAALDAAGRARAGLRAVGIGYLHFARAQPGLFRTAFAPSENVRSAATPEKAGTSGLNPFQLLGAALDGMVAAGIICAAQRPGAEYLAWAAVHGLAVLVIDGPLRDLPGDQVDVLGQRLVAMVERGL</sequence>
<organism evidence="6 7">
    <name type="scientific">Pandoraea communis</name>
    <dbReference type="NCBI Taxonomy" id="2508297"/>
    <lineage>
        <taxon>Bacteria</taxon>
        <taxon>Pseudomonadati</taxon>
        <taxon>Pseudomonadota</taxon>
        <taxon>Betaproteobacteria</taxon>
        <taxon>Burkholderiales</taxon>
        <taxon>Burkholderiaceae</taxon>
        <taxon>Pandoraea</taxon>
    </lineage>
</organism>
<dbReference type="Gene3D" id="1.10.357.10">
    <property type="entry name" value="Tetracycline Repressor, domain 2"/>
    <property type="match status" value="1"/>
</dbReference>
<feature type="domain" description="HTH tetR-type" evidence="5">
    <location>
        <begin position="18"/>
        <end position="78"/>
    </location>
</feature>
<dbReference type="InterPro" id="IPR009057">
    <property type="entry name" value="Homeodomain-like_sf"/>
</dbReference>
<dbReference type="InterPro" id="IPR025996">
    <property type="entry name" value="MT1864/Rv1816-like_C"/>
</dbReference>
<evidence type="ECO:0000256" key="2">
    <source>
        <dbReference type="ARBA" id="ARBA00023125"/>
    </source>
</evidence>
<dbReference type="SUPFAM" id="SSF46689">
    <property type="entry name" value="Homeodomain-like"/>
    <property type="match status" value="1"/>
</dbReference>
<dbReference type="EMBL" id="CABPSE010000011">
    <property type="protein sequence ID" value="VVE24653.1"/>
    <property type="molecule type" value="Genomic_DNA"/>
</dbReference>
<feature type="DNA-binding region" description="H-T-H motif" evidence="4">
    <location>
        <begin position="41"/>
        <end position="60"/>
    </location>
</feature>
<evidence type="ECO:0000313" key="6">
    <source>
        <dbReference type="EMBL" id="VVE24653.1"/>
    </source>
</evidence>
<dbReference type="Pfam" id="PF13305">
    <property type="entry name" value="TetR_C_33"/>
    <property type="match status" value="1"/>
</dbReference>
<dbReference type="Pfam" id="PF00440">
    <property type="entry name" value="TetR_N"/>
    <property type="match status" value="1"/>
</dbReference>
<accession>A0A5E4WKI5</accession>
<reference evidence="6 7" key="1">
    <citation type="submission" date="2019-08" db="EMBL/GenBank/DDBJ databases">
        <authorList>
            <person name="Peeters C."/>
        </authorList>
    </citation>
    <scope>NUCLEOTIDE SEQUENCE [LARGE SCALE GENOMIC DNA]</scope>
    <source>
        <strain evidence="6 7">LMG 31111</strain>
    </source>
</reference>
<keyword evidence="3" id="KW-0804">Transcription</keyword>
<dbReference type="RefSeq" id="WP_150585879.1">
    <property type="nucleotide sequence ID" value="NZ_CABPSE010000011.1"/>
</dbReference>
<evidence type="ECO:0000256" key="3">
    <source>
        <dbReference type="ARBA" id="ARBA00023163"/>
    </source>
</evidence>
<evidence type="ECO:0000259" key="5">
    <source>
        <dbReference type="PROSITE" id="PS50977"/>
    </source>
</evidence>
<evidence type="ECO:0000256" key="1">
    <source>
        <dbReference type="ARBA" id="ARBA00023015"/>
    </source>
</evidence>
<keyword evidence="1" id="KW-0805">Transcription regulation</keyword>
<dbReference type="Proteomes" id="UP000383971">
    <property type="component" value="Unassembled WGS sequence"/>
</dbReference>
<dbReference type="InterPro" id="IPR001647">
    <property type="entry name" value="HTH_TetR"/>
</dbReference>
<name>A0A5E4WKI5_9BURK</name>
<gene>
    <name evidence="6" type="ORF">PCO31111_03343</name>
</gene>
<dbReference type="GO" id="GO:0003677">
    <property type="term" value="F:DNA binding"/>
    <property type="evidence" value="ECO:0007669"/>
    <property type="project" value="UniProtKB-UniRule"/>
</dbReference>
<evidence type="ECO:0000313" key="7">
    <source>
        <dbReference type="Proteomes" id="UP000383971"/>
    </source>
</evidence>
<evidence type="ECO:0000256" key="4">
    <source>
        <dbReference type="PROSITE-ProRule" id="PRU00335"/>
    </source>
</evidence>
<dbReference type="InterPro" id="IPR036271">
    <property type="entry name" value="Tet_transcr_reg_TetR-rel_C_sf"/>
</dbReference>
<dbReference type="AlphaFoldDB" id="A0A5E4WKI5"/>
<keyword evidence="7" id="KW-1185">Reference proteome</keyword>
<dbReference type="SUPFAM" id="SSF48498">
    <property type="entry name" value="Tetracyclin repressor-like, C-terminal domain"/>
    <property type="match status" value="1"/>
</dbReference>
<keyword evidence="2 4" id="KW-0238">DNA-binding</keyword>